<dbReference type="Pfam" id="PF13620">
    <property type="entry name" value="CarboxypepD_reg"/>
    <property type="match status" value="1"/>
</dbReference>
<dbReference type="Gene3D" id="2.60.40.1120">
    <property type="entry name" value="Carboxypeptidase-like, regulatory domain"/>
    <property type="match status" value="1"/>
</dbReference>
<dbReference type="InParanoid" id="A0A259U1D5"/>
<dbReference type="Proteomes" id="UP000216446">
    <property type="component" value="Unassembled WGS sequence"/>
</dbReference>
<gene>
    <name evidence="4" type="ORF">BSZ36_13115</name>
</gene>
<reference evidence="4 5" key="1">
    <citation type="submission" date="2016-11" db="EMBL/GenBank/DDBJ databases">
        <title>Study of marine rhodopsin-containing bacteria.</title>
        <authorList>
            <person name="Yoshizawa S."/>
            <person name="Kumagai Y."/>
            <person name="Kogure K."/>
        </authorList>
    </citation>
    <scope>NUCLEOTIDE SEQUENCE [LARGE SCALE GENOMIC DNA]</scope>
    <source>
        <strain evidence="4 5">SG-29</strain>
    </source>
</reference>
<protein>
    <recommendedName>
        <fullName evidence="3">Outer membrane protein beta-barrel domain-containing protein</fullName>
    </recommendedName>
</protein>
<feature type="domain" description="Outer membrane protein beta-barrel" evidence="3">
    <location>
        <begin position="451"/>
        <end position="805"/>
    </location>
</feature>
<evidence type="ECO:0000313" key="4">
    <source>
        <dbReference type="EMBL" id="OZC03843.1"/>
    </source>
</evidence>
<evidence type="ECO:0000256" key="2">
    <source>
        <dbReference type="SAM" id="SignalP"/>
    </source>
</evidence>
<dbReference type="Pfam" id="PF14905">
    <property type="entry name" value="OMP_b-brl_3"/>
    <property type="match status" value="1"/>
</dbReference>
<organism evidence="4 5">
    <name type="scientific">Rubricoccus marinus</name>
    <dbReference type="NCBI Taxonomy" id="716817"/>
    <lineage>
        <taxon>Bacteria</taxon>
        <taxon>Pseudomonadati</taxon>
        <taxon>Rhodothermota</taxon>
        <taxon>Rhodothermia</taxon>
        <taxon>Rhodothermales</taxon>
        <taxon>Rubricoccaceae</taxon>
        <taxon>Rubricoccus</taxon>
    </lineage>
</organism>
<feature type="chain" id="PRO_5012672381" description="Outer membrane protein beta-barrel domain-containing protein" evidence="2">
    <location>
        <begin position="22"/>
        <end position="948"/>
    </location>
</feature>
<dbReference type="InterPro" id="IPR008969">
    <property type="entry name" value="CarboxyPept-like_regulatory"/>
</dbReference>
<comment type="caution">
    <text evidence="4">The sequence shown here is derived from an EMBL/GenBank/DDBJ whole genome shotgun (WGS) entry which is preliminary data.</text>
</comment>
<sequence>MRALFALSLGLLLATSASAQAGRTVQVTGTVVDAADGQPLPGATVLMVRMSADSTQVGAASAADGTFRLAVAAGAYELRVSFVGYTSLARPVTASGSALALGAVELAEDAALLEGVDVAATRQRVEVRGDTTAFSADAFPVNPDATAEDLVAKLPGVTVENGTVTAEGETVRRVLIDGREFFGTDVQAALNTLPAEMIKEVQVFDRQSEESRFSGFDDGDAEKTLNIVTRAGTQNSQFGRVYAGAGPEGEYLAGGNTTILKGDRRITVVGLANNVDQQNFAAEDLAGIASGGGGRGRRGGRGGGDVGGLLQNEQDGIASANALGVSYSDVLAGGKLRLTGSTFFNTSETLLDAGLTRSTLTDGGISQLYDETDTADTDNANARATLRAQYDLSDRTQLTFEPQFSLQDVGAISDLRGITRSPDGAALALTTSETDASAFALSSEIELGVRHRFAARGRTLSLSVEGAVGDQNGETTQATQTVNAADGSMAFASDQLFDTASDSRSLQARLSFTEPLSETTQLQFSYRPELSRSSSDQGAFLADASGAYTVPDASFTSAFEQQSFVQRGGVSLRTGSREANGQIGFDLQHERLEGEQLAPEAFTVDRSFWSFLPSARARITLSEGKRLDLNYRASTRTPSANQLSSLVDNSNPLLLTTGNPDLDPSTTHSLRARFNSTDAAGGSVLFGFISGSYGQNYIGSSTILAREPVTTPSGVVVPAGGQLTQPENVDGYWNGRALVSYGRPIGLIKSNANMSFGGSYTRAPGLVNNALNVSDQFGLDGRVFIGSAISERVDFSLEYGARYSATTNSDAPSLDDTTVRHLAGAKLAWLPWGGLSLGTNLNALYYTGLDDSIDPSQILWSAKAGYKFLPGDVAEVSLSVYDILSQQQDVERTVTELYIQDARTEALGRYVMLNLTYRLSNFGQGNARSDDDERGGRGDRGGFGGRGE</sequence>
<dbReference type="EMBL" id="MQWB01000001">
    <property type="protein sequence ID" value="OZC03843.1"/>
    <property type="molecule type" value="Genomic_DNA"/>
</dbReference>
<dbReference type="SUPFAM" id="SSF49464">
    <property type="entry name" value="Carboxypeptidase regulatory domain-like"/>
    <property type="match status" value="1"/>
</dbReference>
<dbReference type="InterPro" id="IPR041700">
    <property type="entry name" value="OMP_b-brl_3"/>
</dbReference>
<name>A0A259U1D5_9BACT</name>
<proteinExistence type="predicted"/>
<keyword evidence="5" id="KW-1185">Reference proteome</keyword>
<evidence type="ECO:0000256" key="1">
    <source>
        <dbReference type="SAM" id="MobiDB-lite"/>
    </source>
</evidence>
<keyword evidence="2" id="KW-0732">Signal</keyword>
<feature type="signal peptide" evidence="2">
    <location>
        <begin position="1"/>
        <end position="21"/>
    </location>
</feature>
<dbReference type="RefSeq" id="WP_094549661.1">
    <property type="nucleotide sequence ID" value="NZ_MQWB01000001.1"/>
</dbReference>
<accession>A0A259U1D5</accession>
<feature type="compositionally biased region" description="Basic and acidic residues" evidence="1">
    <location>
        <begin position="928"/>
        <end position="940"/>
    </location>
</feature>
<dbReference type="AlphaFoldDB" id="A0A259U1D5"/>
<dbReference type="OrthoDB" id="1682379at2"/>
<evidence type="ECO:0000259" key="3">
    <source>
        <dbReference type="Pfam" id="PF14905"/>
    </source>
</evidence>
<dbReference type="SUPFAM" id="SSF56935">
    <property type="entry name" value="Porins"/>
    <property type="match status" value="1"/>
</dbReference>
<evidence type="ECO:0000313" key="5">
    <source>
        <dbReference type="Proteomes" id="UP000216446"/>
    </source>
</evidence>
<feature type="region of interest" description="Disordered" evidence="1">
    <location>
        <begin position="926"/>
        <end position="948"/>
    </location>
</feature>